<evidence type="ECO:0000259" key="1">
    <source>
        <dbReference type="Pfam" id="PF13539"/>
    </source>
</evidence>
<proteinExistence type="predicted"/>
<feature type="domain" description="Peptidase M15C" evidence="1">
    <location>
        <begin position="97"/>
        <end position="166"/>
    </location>
</feature>
<dbReference type="SUPFAM" id="SSF55166">
    <property type="entry name" value="Hedgehog/DD-peptidase"/>
    <property type="match status" value="1"/>
</dbReference>
<dbReference type="RefSeq" id="WP_285932391.1">
    <property type="nucleotide sequence ID" value="NZ_JASTZU010000037.1"/>
</dbReference>
<dbReference type="PANTHER" id="PTHR34385:SF1">
    <property type="entry name" value="PEPTIDOGLYCAN L-ALANYL-D-GLUTAMATE ENDOPEPTIDASE CWLK"/>
    <property type="match status" value="1"/>
</dbReference>
<dbReference type="Gene3D" id="3.30.1380.10">
    <property type="match status" value="1"/>
</dbReference>
<dbReference type="InterPro" id="IPR009045">
    <property type="entry name" value="Zn_M74/Hedgehog-like"/>
</dbReference>
<dbReference type="CDD" id="cd14845">
    <property type="entry name" value="L-Ala-D-Glu_peptidase_like"/>
    <property type="match status" value="1"/>
</dbReference>
<protein>
    <submittedName>
        <fullName evidence="2">M15 family metallopeptidase</fullName>
    </submittedName>
</protein>
<keyword evidence="3" id="KW-1185">Reference proteome</keyword>
<dbReference type="PANTHER" id="PTHR34385">
    <property type="entry name" value="D-ALANYL-D-ALANINE CARBOXYPEPTIDASE"/>
    <property type="match status" value="1"/>
</dbReference>
<dbReference type="Proteomes" id="UP001235343">
    <property type="component" value="Unassembled WGS sequence"/>
</dbReference>
<dbReference type="Pfam" id="PF13539">
    <property type="entry name" value="Peptidase_M15_4"/>
    <property type="match status" value="1"/>
</dbReference>
<reference evidence="2 3" key="1">
    <citation type="submission" date="2023-06" db="EMBL/GenBank/DDBJ databases">
        <title>Aquibacillus rhizosphaerae LR5S19.</title>
        <authorList>
            <person name="Sun J.-Q."/>
        </authorList>
    </citation>
    <scope>NUCLEOTIDE SEQUENCE [LARGE SCALE GENOMIC DNA]</scope>
    <source>
        <strain evidence="2 3">LR5S19</strain>
    </source>
</reference>
<gene>
    <name evidence="2" type="ORF">QQS35_12005</name>
</gene>
<sequence>MKVNSKKVIGIVLLLFGLFILLDDFVRWQSLLPQPIEDAPMPTELHPIVNEKKNTLITKAANKNISIVITDGFRTIEEQNAIYARGRTTDGTIVTNAEGGESFHNYGLAIDFALQLGNGDVIWDLAYDGNENGEADWMEVVEIAKDLGFEWGGDWARFQDYPHLQMNFGLSIRELQRGKRPETSEEEE</sequence>
<comment type="caution">
    <text evidence="2">The sequence shown here is derived from an EMBL/GenBank/DDBJ whole genome shotgun (WGS) entry which is preliminary data.</text>
</comment>
<evidence type="ECO:0000313" key="3">
    <source>
        <dbReference type="Proteomes" id="UP001235343"/>
    </source>
</evidence>
<name>A0ABT7L7I7_9BACI</name>
<dbReference type="EMBL" id="JASTZU010000037">
    <property type="protein sequence ID" value="MDL4841175.1"/>
    <property type="molecule type" value="Genomic_DNA"/>
</dbReference>
<accession>A0ABT7L7I7</accession>
<dbReference type="InterPro" id="IPR039561">
    <property type="entry name" value="Peptidase_M15C"/>
</dbReference>
<dbReference type="InterPro" id="IPR052179">
    <property type="entry name" value="DD-CPase-like"/>
</dbReference>
<evidence type="ECO:0000313" key="2">
    <source>
        <dbReference type="EMBL" id="MDL4841175.1"/>
    </source>
</evidence>
<organism evidence="2 3">
    <name type="scientific">Aquibacillus rhizosphaerae</name>
    <dbReference type="NCBI Taxonomy" id="3051431"/>
    <lineage>
        <taxon>Bacteria</taxon>
        <taxon>Bacillati</taxon>
        <taxon>Bacillota</taxon>
        <taxon>Bacilli</taxon>
        <taxon>Bacillales</taxon>
        <taxon>Bacillaceae</taxon>
        <taxon>Aquibacillus</taxon>
    </lineage>
</organism>